<accession>A0ABV9G5N3</accession>
<reference evidence="2" key="1">
    <citation type="journal article" date="2019" name="Int. J. Syst. Evol. Microbiol.">
        <title>The Global Catalogue of Microorganisms (GCM) 10K type strain sequencing project: providing services to taxonomists for standard genome sequencing and annotation.</title>
        <authorList>
            <consortium name="The Broad Institute Genomics Platform"/>
            <consortium name="The Broad Institute Genome Sequencing Center for Infectious Disease"/>
            <person name="Wu L."/>
            <person name="Ma J."/>
        </authorList>
    </citation>
    <scope>NUCLEOTIDE SEQUENCE [LARGE SCALE GENOMIC DNA]</scope>
    <source>
        <strain evidence="2">CGMCC 4.7139</strain>
    </source>
</reference>
<gene>
    <name evidence="1" type="ORF">ACFO9E_15795</name>
</gene>
<dbReference type="RefSeq" id="WP_381195783.1">
    <property type="nucleotide sequence ID" value="NZ_JBHSFE010000011.1"/>
</dbReference>
<name>A0ABV9G5N3_9ACTN</name>
<keyword evidence="2" id="KW-1185">Reference proteome</keyword>
<dbReference type="EMBL" id="JBHSFE010000011">
    <property type="protein sequence ID" value="MFC4609272.1"/>
    <property type="molecule type" value="Genomic_DNA"/>
</dbReference>
<sequence>MIDIPEELAATQIKYGGDAGREFIAALPQRAADFLERWELRQTGRPMHGWCALVLPVERPDGTPAALKLAAEQVSIGRILLAQQAGRQAG</sequence>
<evidence type="ECO:0000313" key="1">
    <source>
        <dbReference type="EMBL" id="MFC4609272.1"/>
    </source>
</evidence>
<evidence type="ECO:0000313" key="2">
    <source>
        <dbReference type="Proteomes" id="UP001595993"/>
    </source>
</evidence>
<protein>
    <submittedName>
        <fullName evidence="1">Uncharacterized protein</fullName>
    </submittedName>
</protein>
<proteinExistence type="predicted"/>
<comment type="caution">
    <text evidence="1">The sequence shown here is derived from an EMBL/GenBank/DDBJ whole genome shotgun (WGS) entry which is preliminary data.</text>
</comment>
<dbReference type="Proteomes" id="UP001595993">
    <property type="component" value="Unassembled WGS sequence"/>
</dbReference>
<organism evidence="1 2">
    <name type="scientific">Streptomyces maoxianensis</name>
    <dbReference type="NCBI Taxonomy" id="1459942"/>
    <lineage>
        <taxon>Bacteria</taxon>
        <taxon>Bacillati</taxon>
        <taxon>Actinomycetota</taxon>
        <taxon>Actinomycetes</taxon>
        <taxon>Kitasatosporales</taxon>
        <taxon>Streptomycetaceae</taxon>
        <taxon>Streptomyces</taxon>
    </lineage>
</organism>